<gene>
    <name evidence="4" type="ORF">DN069_24455</name>
</gene>
<dbReference type="EC" id="1.1.1.25" evidence="4"/>
<sequence length="294" mass="30512">MNLEQPRPGRGVLTPERGVPVSRRAAVLGSPVRHSLCPTLHRAAYAALGLDWSYEAVECDGLGLAALLGTLDPSWGGLSLTEPLKRAALPLLDEVSDLALDVGGANTVVFRDGRSFGDNTDVAAMVAALREAGVEAPSPAVVLGGGATACSALAALRELGVRESTLVVRERGRASEADTAAGRLGVAVEVRTFRELDRLLPGTRLVISTLPAKDADRYAAAVMYSGAAVFDVAYGAWPTRLVKAAGFAGSTVVDGLALLVHQAVRQVELMTGRGDVSVEVLRAAGQAELARRAA</sequence>
<keyword evidence="2" id="KW-0057">Aromatic amino acid biosynthesis</keyword>
<dbReference type="InterPro" id="IPR022893">
    <property type="entry name" value="Shikimate_DH_fam"/>
</dbReference>
<evidence type="ECO:0000259" key="3">
    <source>
        <dbReference type="Pfam" id="PF08501"/>
    </source>
</evidence>
<reference evidence="4 5" key="1">
    <citation type="submission" date="2018-06" db="EMBL/GenBank/DDBJ databases">
        <title>Streptacidiphilus pinicola sp. nov., isolated from pine grove soil.</title>
        <authorList>
            <person name="Roh S.G."/>
            <person name="Park S."/>
            <person name="Kim M.-K."/>
            <person name="Yun B.-R."/>
            <person name="Park J."/>
            <person name="Kim M.J."/>
            <person name="Kim Y.S."/>
            <person name="Kim S.B."/>
        </authorList>
    </citation>
    <scope>NUCLEOTIDE SEQUENCE [LARGE SCALE GENOMIC DNA]</scope>
    <source>
        <strain evidence="4 5">MMS16-CNU450</strain>
    </source>
</reference>
<accession>A0A2X0IYQ8</accession>
<dbReference type="RefSeq" id="WP_111504305.1">
    <property type="nucleotide sequence ID" value="NZ_QKYN01000097.1"/>
</dbReference>
<dbReference type="GO" id="GO:0009073">
    <property type="term" value="P:aromatic amino acid family biosynthetic process"/>
    <property type="evidence" value="ECO:0007669"/>
    <property type="project" value="UniProtKB-KW"/>
</dbReference>
<dbReference type="GO" id="GO:0050661">
    <property type="term" value="F:NADP binding"/>
    <property type="evidence" value="ECO:0007669"/>
    <property type="project" value="TreeGrafter"/>
</dbReference>
<dbReference type="GO" id="GO:0005829">
    <property type="term" value="C:cytosol"/>
    <property type="evidence" value="ECO:0007669"/>
    <property type="project" value="TreeGrafter"/>
</dbReference>
<dbReference type="GO" id="GO:0004764">
    <property type="term" value="F:shikimate 3-dehydrogenase (NADP+) activity"/>
    <property type="evidence" value="ECO:0007669"/>
    <property type="project" value="UniProtKB-EC"/>
</dbReference>
<feature type="domain" description="Shikimate dehydrogenase substrate binding N-terminal" evidence="3">
    <location>
        <begin position="27"/>
        <end position="108"/>
    </location>
</feature>
<evidence type="ECO:0000256" key="1">
    <source>
        <dbReference type="ARBA" id="ARBA00004871"/>
    </source>
</evidence>
<keyword evidence="2" id="KW-0028">Amino-acid biosynthesis</keyword>
<dbReference type="InterPro" id="IPR036291">
    <property type="entry name" value="NAD(P)-bd_dom_sf"/>
</dbReference>
<evidence type="ECO:0000313" key="5">
    <source>
        <dbReference type="Proteomes" id="UP000248889"/>
    </source>
</evidence>
<evidence type="ECO:0000256" key="2">
    <source>
        <dbReference type="ARBA" id="ARBA00023141"/>
    </source>
</evidence>
<dbReference type="Gene3D" id="3.40.50.10860">
    <property type="entry name" value="Leucine Dehydrogenase, chain A, domain 1"/>
    <property type="match status" value="1"/>
</dbReference>
<dbReference type="Gene3D" id="3.40.50.720">
    <property type="entry name" value="NAD(P)-binding Rossmann-like Domain"/>
    <property type="match status" value="1"/>
</dbReference>
<dbReference type="GO" id="GO:0009423">
    <property type="term" value="P:chorismate biosynthetic process"/>
    <property type="evidence" value="ECO:0007669"/>
    <property type="project" value="TreeGrafter"/>
</dbReference>
<dbReference type="OrthoDB" id="9776868at2"/>
<dbReference type="GO" id="GO:0019632">
    <property type="term" value="P:shikimate metabolic process"/>
    <property type="evidence" value="ECO:0007669"/>
    <property type="project" value="TreeGrafter"/>
</dbReference>
<dbReference type="InterPro" id="IPR046346">
    <property type="entry name" value="Aminoacid_DH-like_N_sf"/>
</dbReference>
<dbReference type="AlphaFoldDB" id="A0A2X0IYQ8"/>
<dbReference type="Pfam" id="PF08501">
    <property type="entry name" value="Shikimate_dh_N"/>
    <property type="match status" value="1"/>
</dbReference>
<dbReference type="InterPro" id="IPR013708">
    <property type="entry name" value="Shikimate_DH-bd_N"/>
</dbReference>
<keyword evidence="5" id="KW-1185">Reference proteome</keyword>
<dbReference type="PANTHER" id="PTHR21089:SF1">
    <property type="entry name" value="BIFUNCTIONAL 3-DEHYDROQUINATE DEHYDRATASE_SHIKIMATE DEHYDROGENASE, CHLOROPLASTIC"/>
    <property type="match status" value="1"/>
</dbReference>
<dbReference type="CDD" id="cd01065">
    <property type="entry name" value="NAD_bind_Shikimate_DH"/>
    <property type="match status" value="1"/>
</dbReference>
<dbReference type="SUPFAM" id="SSF53223">
    <property type="entry name" value="Aminoacid dehydrogenase-like, N-terminal domain"/>
    <property type="match status" value="1"/>
</dbReference>
<evidence type="ECO:0000313" key="4">
    <source>
        <dbReference type="EMBL" id="RAG83026.1"/>
    </source>
</evidence>
<dbReference type="PANTHER" id="PTHR21089">
    <property type="entry name" value="SHIKIMATE DEHYDROGENASE"/>
    <property type="match status" value="1"/>
</dbReference>
<dbReference type="NCBIfam" id="NF001311">
    <property type="entry name" value="PRK00258.1-3"/>
    <property type="match status" value="1"/>
</dbReference>
<comment type="pathway">
    <text evidence="1">Metabolic intermediate biosynthesis; chorismate biosynthesis; chorismate from D-erythrose 4-phosphate and phosphoenolpyruvate: step 4/7.</text>
</comment>
<dbReference type="Proteomes" id="UP000248889">
    <property type="component" value="Unassembled WGS sequence"/>
</dbReference>
<dbReference type="SUPFAM" id="SSF51735">
    <property type="entry name" value="NAD(P)-binding Rossmann-fold domains"/>
    <property type="match status" value="1"/>
</dbReference>
<dbReference type="EMBL" id="QKYN01000097">
    <property type="protein sequence ID" value="RAG83026.1"/>
    <property type="molecule type" value="Genomic_DNA"/>
</dbReference>
<organism evidence="4 5">
    <name type="scientific">Streptacidiphilus pinicola</name>
    <dbReference type="NCBI Taxonomy" id="2219663"/>
    <lineage>
        <taxon>Bacteria</taxon>
        <taxon>Bacillati</taxon>
        <taxon>Actinomycetota</taxon>
        <taxon>Actinomycetes</taxon>
        <taxon>Kitasatosporales</taxon>
        <taxon>Streptomycetaceae</taxon>
        <taxon>Streptacidiphilus</taxon>
    </lineage>
</organism>
<keyword evidence="4" id="KW-0560">Oxidoreductase</keyword>
<name>A0A2X0IYQ8_9ACTN</name>
<protein>
    <submittedName>
        <fullName evidence="4">Shikimate dehydrogenase</fullName>
        <ecNumber evidence="4">1.1.1.25</ecNumber>
    </submittedName>
</protein>
<proteinExistence type="predicted"/>
<comment type="caution">
    <text evidence="4">The sequence shown here is derived from an EMBL/GenBank/DDBJ whole genome shotgun (WGS) entry which is preliminary data.</text>
</comment>